<evidence type="ECO:0000313" key="2">
    <source>
        <dbReference type="EMBL" id="SBT87056.1"/>
    </source>
</evidence>
<feature type="domain" description="Tryptophan/threonine-rich plasmodium antigen C-terminal" evidence="1">
    <location>
        <begin position="107"/>
        <end position="320"/>
    </location>
</feature>
<dbReference type="Pfam" id="PF12319">
    <property type="entry name" value="TryThrA_C"/>
    <property type="match status" value="1"/>
</dbReference>
<dbReference type="Proteomes" id="UP000219813">
    <property type="component" value="Chromosome 2"/>
</dbReference>
<dbReference type="OrthoDB" id="371712at2759"/>
<reference evidence="2 3" key="1">
    <citation type="submission" date="2016-06" db="EMBL/GenBank/DDBJ databases">
        <authorList>
            <consortium name="Pathogen Informatics"/>
        </authorList>
    </citation>
    <scope>NUCLEOTIDE SEQUENCE [LARGE SCALE GENOMIC DNA]</scope>
</reference>
<keyword evidence="3" id="KW-1185">Reference proteome</keyword>
<dbReference type="KEGG" id="pmal:PMUG01_02010100"/>
<dbReference type="VEuPathDB" id="PlasmoDB:PmUG01_02010100"/>
<dbReference type="OMA" id="KQKEEAW"/>
<evidence type="ECO:0000313" key="3">
    <source>
        <dbReference type="Proteomes" id="UP000219813"/>
    </source>
</evidence>
<organism evidence="2 3">
    <name type="scientific">Plasmodium malariae</name>
    <dbReference type="NCBI Taxonomy" id="5858"/>
    <lineage>
        <taxon>Eukaryota</taxon>
        <taxon>Sar</taxon>
        <taxon>Alveolata</taxon>
        <taxon>Apicomplexa</taxon>
        <taxon>Aconoidasida</taxon>
        <taxon>Haemosporida</taxon>
        <taxon>Plasmodiidae</taxon>
        <taxon>Plasmodium</taxon>
        <taxon>Plasmodium (Plasmodium)</taxon>
    </lineage>
</organism>
<accession>A0A1D3JKH8</accession>
<dbReference type="GeneID" id="39866505"/>
<protein>
    <submittedName>
        <fullName evidence="2">Tryptophan-rich protein</fullName>
    </submittedName>
</protein>
<dbReference type="InterPro" id="IPR022089">
    <property type="entry name" value="Plasmodium-antigen_C"/>
</dbReference>
<dbReference type="AlphaFoldDB" id="A0A1D3JKH8"/>
<name>A0A1D3JKH8_PLAMA</name>
<gene>
    <name evidence="2" type="primary">PmUG01_02010100</name>
    <name evidence="2" type="ORF">PMUG01_02010100</name>
</gene>
<proteinExistence type="predicted"/>
<sequence>MKEIFIFSCLTSVFVIVIPSFFLIHDSAAAHQASYPNIQCQNPNVAPLALPPAISTPYQPVEEERNTDEIDPDEVENWMNSIDTIWNQYTKELGAQVEQSEKRKEQEWNDWIYNLKDQWKDFNNFVEQKKKRWIHKKEQDWSAWIKQMENKWITYKEKMDTRLRHASQERPMTQSELRNLEDDIKEEVKKRMIKDYKRWVSISEANLYKWIKKDWEKWKKNKLDEWNKKEWKVSEENYWANKDNQLICGDQFYFLKRKKKNAWEERIKREKEQWNALTRKIEEGYIDKPHNEWEEWKNYKSTWYFKWMKYFLQNFVYSKPINPYF</sequence>
<dbReference type="EMBL" id="LT594623">
    <property type="protein sequence ID" value="SBT87056.1"/>
    <property type="molecule type" value="Genomic_DNA"/>
</dbReference>
<dbReference type="RefSeq" id="XP_028860118.1">
    <property type="nucleotide sequence ID" value="XM_029008571.1"/>
</dbReference>
<evidence type="ECO:0000259" key="1">
    <source>
        <dbReference type="Pfam" id="PF12319"/>
    </source>
</evidence>